<keyword evidence="2" id="KW-1185">Reference proteome</keyword>
<dbReference type="AlphaFoldDB" id="A0A087TH71"/>
<reference evidence="1 2" key="1">
    <citation type="submission" date="2013-11" db="EMBL/GenBank/DDBJ databases">
        <title>Genome sequencing of Stegodyphus mimosarum.</title>
        <authorList>
            <person name="Bechsgaard J."/>
        </authorList>
    </citation>
    <scope>NUCLEOTIDE SEQUENCE [LARGE SCALE GENOMIC DNA]</scope>
</reference>
<organism evidence="1 2">
    <name type="scientific">Stegodyphus mimosarum</name>
    <name type="common">African social velvet spider</name>
    <dbReference type="NCBI Taxonomy" id="407821"/>
    <lineage>
        <taxon>Eukaryota</taxon>
        <taxon>Metazoa</taxon>
        <taxon>Ecdysozoa</taxon>
        <taxon>Arthropoda</taxon>
        <taxon>Chelicerata</taxon>
        <taxon>Arachnida</taxon>
        <taxon>Araneae</taxon>
        <taxon>Araneomorphae</taxon>
        <taxon>Entelegynae</taxon>
        <taxon>Eresoidea</taxon>
        <taxon>Eresidae</taxon>
        <taxon>Stegodyphus</taxon>
    </lineage>
</organism>
<dbReference type="PANTHER" id="PTHR47326:SF1">
    <property type="entry name" value="HTH PSQ-TYPE DOMAIN-CONTAINING PROTEIN"/>
    <property type="match status" value="1"/>
</dbReference>
<dbReference type="EMBL" id="KK115214">
    <property type="protein sequence ID" value="KFM64460.1"/>
    <property type="molecule type" value="Genomic_DNA"/>
</dbReference>
<name>A0A087TH71_STEMI</name>
<sequence>MTRTPDNEENVLCLQSTCAIDKQLGLSQSTVWKILSRNQMHSYHLQHIQALDSADYSLWRNFASWYLEQSVADRAFTASILLTDGAFFTLNETFNQCNVHLCTLDNPHGTRTRAAQMCLSVNI</sequence>
<dbReference type="STRING" id="407821.A0A087TH71"/>
<proteinExistence type="predicted"/>
<gene>
    <name evidence="1" type="ORF">X975_13125</name>
</gene>
<evidence type="ECO:0000313" key="2">
    <source>
        <dbReference type="Proteomes" id="UP000054359"/>
    </source>
</evidence>
<dbReference type="PANTHER" id="PTHR47326">
    <property type="entry name" value="TRANSPOSABLE ELEMENT TC3 TRANSPOSASE-LIKE PROTEIN"/>
    <property type="match status" value="1"/>
</dbReference>
<feature type="non-terminal residue" evidence="1">
    <location>
        <position position="123"/>
    </location>
</feature>
<dbReference type="Proteomes" id="UP000054359">
    <property type="component" value="Unassembled WGS sequence"/>
</dbReference>
<evidence type="ECO:0000313" key="1">
    <source>
        <dbReference type="EMBL" id="KFM64460.1"/>
    </source>
</evidence>
<dbReference type="OrthoDB" id="6753189at2759"/>
<protein>
    <submittedName>
        <fullName evidence="1">Uncharacterized protein</fullName>
    </submittedName>
</protein>
<accession>A0A087TH71</accession>